<reference evidence="1 2" key="1">
    <citation type="submission" date="2017-09" db="EMBL/GenBank/DDBJ databases">
        <title>Phase variable restriction modification systems are present in the genome sequences of periodontal pathogens Prevotella intermedia, Tannerella forsythia and Porphyromonas gingivalis.</title>
        <authorList>
            <person name="Haigh R.D."/>
            <person name="Crawford L."/>
            <person name="Ralph J."/>
            <person name="Wanford J."/>
            <person name="Vartoukian S.R."/>
            <person name="Hijazib K."/>
            <person name="Wade W."/>
            <person name="Oggioni M.R."/>
        </authorList>
    </citation>
    <scope>NUCLEOTIDE SEQUENCE [LARGE SCALE GENOMIC DNA]</scope>
    <source>
        <strain evidence="1 2">WW11663</strain>
    </source>
</reference>
<sequence length="113" mass="13513">MILAPLLLFLRKRSEEMTVKNLKTNAPAQGCSTREERVRARNRVLVARYFYWTELRRRRFDDVMRILAESEFFVEERTIMNAINAHSAYLDELRLLANAARSLRKEHPSWNWS</sequence>
<comment type="caution">
    <text evidence="1">The sequence shown here is derived from an EMBL/GenBank/DDBJ whole genome shotgun (WGS) entry which is preliminary data.</text>
</comment>
<dbReference type="Proteomes" id="UP000219259">
    <property type="component" value="Unassembled WGS sequence"/>
</dbReference>
<evidence type="ECO:0000313" key="1">
    <source>
        <dbReference type="EMBL" id="PDP44695.1"/>
    </source>
</evidence>
<dbReference type="EMBL" id="NSLJ01000004">
    <property type="protein sequence ID" value="PDP44695.1"/>
    <property type="molecule type" value="Genomic_DNA"/>
</dbReference>
<evidence type="ECO:0000313" key="2">
    <source>
        <dbReference type="Proteomes" id="UP000219259"/>
    </source>
</evidence>
<name>A0A2A6EAV4_TANFO</name>
<organism evidence="1 2">
    <name type="scientific">Tannerella forsythia</name>
    <name type="common">Bacteroides forsythus</name>
    <dbReference type="NCBI Taxonomy" id="28112"/>
    <lineage>
        <taxon>Bacteria</taxon>
        <taxon>Pseudomonadati</taxon>
        <taxon>Bacteroidota</taxon>
        <taxon>Bacteroidia</taxon>
        <taxon>Bacteroidales</taxon>
        <taxon>Tannerellaceae</taxon>
        <taxon>Tannerella</taxon>
    </lineage>
</organism>
<gene>
    <name evidence="1" type="ORF">CLI86_02125</name>
</gene>
<dbReference type="AlphaFoldDB" id="A0A2A6EAV4"/>
<proteinExistence type="predicted"/>
<accession>A0A2A6EAV4</accession>
<protein>
    <submittedName>
        <fullName evidence="1">Uncharacterized protein</fullName>
    </submittedName>
</protein>